<keyword evidence="3" id="KW-1185">Reference proteome</keyword>
<feature type="non-terminal residue" evidence="2">
    <location>
        <position position="1"/>
    </location>
</feature>
<dbReference type="InterPro" id="IPR042320">
    <property type="entry name" value="MMS22-like"/>
</dbReference>
<dbReference type="GO" id="GO:0043596">
    <property type="term" value="C:nuclear replication fork"/>
    <property type="evidence" value="ECO:0007669"/>
    <property type="project" value="TreeGrafter"/>
</dbReference>
<name>A0A484H2D9_SOUCH</name>
<feature type="non-terminal residue" evidence="2">
    <location>
        <position position="82"/>
    </location>
</feature>
<dbReference type="InterPro" id="IPR029425">
    <property type="entry name" value="MMS22L_N"/>
</dbReference>
<dbReference type="GO" id="GO:0031297">
    <property type="term" value="P:replication fork processing"/>
    <property type="evidence" value="ECO:0007669"/>
    <property type="project" value="InterPro"/>
</dbReference>
<organism evidence="2 3">
    <name type="scientific">Sousa chinensis</name>
    <name type="common">Indo-pacific humpbacked dolphin</name>
    <name type="synonym">Steno chinensis</name>
    <dbReference type="NCBI Taxonomy" id="103600"/>
    <lineage>
        <taxon>Eukaryota</taxon>
        <taxon>Metazoa</taxon>
        <taxon>Chordata</taxon>
        <taxon>Craniata</taxon>
        <taxon>Vertebrata</taxon>
        <taxon>Euteleostomi</taxon>
        <taxon>Mammalia</taxon>
        <taxon>Eutheria</taxon>
        <taxon>Laurasiatheria</taxon>
        <taxon>Artiodactyla</taxon>
        <taxon>Whippomorpha</taxon>
        <taxon>Cetacea</taxon>
        <taxon>Odontoceti</taxon>
        <taxon>Delphinidae</taxon>
        <taxon>Sousa</taxon>
    </lineage>
</organism>
<feature type="domain" description="Protein MMS22-like N-terminal" evidence="1">
    <location>
        <begin position="3"/>
        <end position="75"/>
    </location>
</feature>
<dbReference type="AlphaFoldDB" id="A0A484H2D9"/>
<accession>A0A484H2D9</accession>
<reference evidence="2 3" key="1">
    <citation type="journal article" date="2018" name="Genomics">
        <title>Molecular footprints of inshore aquatic adaptation in Indo-Pacific humpback dolphin (Sousa chinensis).</title>
        <authorList>
            <person name="Ming Y."/>
            <person name="Jian J."/>
            <person name="Yu F."/>
            <person name="Yu X."/>
            <person name="Wang J."/>
            <person name="Liu W."/>
        </authorList>
    </citation>
    <scope>NUCLEOTIDE SEQUENCE [LARGE SCALE GENOMIC DNA]</scope>
    <source>
        <strain evidence="2">MY-2018</strain>
        <tissue evidence="2">Skin</tissue>
    </source>
</reference>
<evidence type="ECO:0000313" key="3">
    <source>
        <dbReference type="Proteomes" id="UP000295264"/>
    </source>
</evidence>
<dbReference type="PANTHER" id="PTHR28547:SF1">
    <property type="entry name" value="PROTEIN MMS22-LIKE"/>
    <property type="match status" value="1"/>
</dbReference>
<sequence length="82" mass="9507">DLLVSKNDDMGQRQTLWTLLSIYIDSVQGVFEGLHCHCLHLSHETLLNDGFSMLLRACQESELRTVLSFLQAVLVYYLYSKW</sequence>
<dbReference type="Proteomes" id="UP000295264">
    <property type="component" value="Unassembled WGS sequence"/>
</dbReference>
<gene>
    <name evidence="2" type="ORF">DBR06_SOUSAS2410034</name>
</gene>
<dbReference type="EMBL" id="QWLN02000859">
    <property type="protein sequence ID" value="TEA41791.1"/>
    <property type="molecule type" value="Genomic_DNA"/>
</dbReference>
<dbReference type="PANTHER" id="PTHR28547">
    <property type="entry name" value="PROTEIN MMS22-LIKE"/>
    <property type="match status" value="1"/>
</dbReference>
<dbReference type="Pfam" id="PF14910">
    <property type="entry name" value="MMS22L_N"/>
    <property type="match status" value="1"/>
</dbReference>
<dbReference type="GO" id="GO:0000724">
    <property type="term" value="P:double-strand break repair via homologous recombination"/>
    <property type="evidence" value="ECO:0007669"/>
    <property type="project" value="InterPro"/>
</dbReference>
<protein>
    <recommendedName>
        <fullName evidence="1">Protein MMS22-like N-terminal domain-containing protein</fullName>
    </recommendedName>
</protein>
<evidence type="ECO:0000313" key="2">
    <source>
        <dbReference type="EMBL" id="TEA41791.1"/>
    </source>
</evidence>
<evidence type="ECO:0000259" key="1">
    <source>
        <dbReference type="Pfam" id="PF14910"/>
    </source>
</evidence>
<proteinExistence type="predicted"/>
<comment type="caution">
    <text evidence="2">The sequence shown here is derived from an EMBL/GenBank/DDBJ whole genome shotgun (WGS) entry which is preliminary data.</text>
</comment>